<dbReference type="InterPro" id="IPR050142">
    <property type="entry name" value="MADS-box/MEF2_TF"/>
</dbReference>
<dbReference type="EMBL" id="JASJQH010002362">
    <property type="protein sequence ID" value="KAK9760253.1"/>
    <property type="molecule type" value="Genomic_DNA"/>
</dbReference>
<evidence type="ECO:0000259" key="6">
    <source>
        <dbReference type="PROSITE" id="PS50066"/>
    </source>
</evidence>
<reference evidence="7 8" key="1">
    <citation type="submission" date="2023-04" db="EMBL/GenBank/DDBJ databases">
        <title>Genome of Basidiobolus ranarum AG-B5.</title>
        <authorList>
            <person name="Stajich J.E."/>
            <person name="Carter-House D."/>
            <person name="Gryganskyi A."/>
        </authorList>
    </citation>
    <scope>NUCLEOTIDE SEQUENCE [LARGE SCALE GENOMIC DNA]</scope>
    <source>
        <strain evidence="7 8">AG-B5</strain>
    </source>
</reference>
<feature type="domain" description="MADS-box" evidence="6">
    <location>
        <begin position="1"/>
        <end position="61"/>
    </location>
</feature>
<dbReference type="CDD" id="cd00266">
    <property type="entry name" value="MADS_SRF_like"/>
    <property type="match status" value="1"/>
</dbReference>
<dbReference type="SUPFAM" id="SSF55455">
    <property type="entry name" value="SRF-like"/>
    <property type="match status" value="1"/>
</dbReference>
<evidence type="ECO:0000256" key="3">
    <source>
        <dbReference type="ARBA" id="ARBA00023125"/>
    </source>
</evidence>
<protein>
    <recommendedName>
        <fullName evidence="6">MADS-box domain-containing protein</fullName>
    </recommendedName>
</protein>
<organism evidence="7 8">
    <name type="scientific">Basidiobolus ranarum</name>
    <dbReference type="NCBI Taxonomy" id="34480"/>
    <lineage>
        <taxon>Eukaryota</taxon>
        <taxon>Fungi</taxon>
        <taxon>Fungi incertae sedis</taxon>
        <taxon>Zoopagomycota</taxon>
        <taxon>Entomophthoromycotina</taxon>
        <taxon>Basidiobolomycetes</taxon>
        <taxon>Basidiobolales</taxon>
        <taxon>Basidiobolaceae</taxon>
        <taxon>Basidiobolus</taxon>
    </lineage>
</organism>
<dbReference type="Gene3D" id="3.40.1810.10">
    <property type="entry name" value="Transcription factor, MADS-box"/>
    <property type="match status" value="1"/>
</dbReference>
<evidence type="ECO:0000313" key="7">
    <source>
        <dbReference type="EMBL" id="KAK9760253.1"/>
    </source>
</evidence>
<dbReference type="PRINTS" id="PR00404">
    <property type="entry name" value="MADSDOMAIN"/>
</dbReference>
<dbReference type="PROSITE" id="PS00350">
    <property type="entry name" value="MADS_BOX_1"/>
    <property type="match status" value="1"/>
</dbReference>
<dbReference type="PROSITE" id="PS50066">
    <property type="entry name" value="MADS_BOX_2"/>
    <property type="match status" value="1"/>
</dbReference>
<dbReference type="PANTHER" id="PTHR48019">
    <property type="entry name" value="SERUM RESPONSE FACTOR HOMOLOG"/>
    <property type="match status" value="1"/>
</dbReference>
<accession>A0ABR2WFH2</accession>
<evidence type="ECO:0000256" key="5">
    <source>
        <dbReference type="ARBA" id="ARBA00023242"/>
    </source>
</evidence>
<dbReference type="SMART" id="SM00432">
    <property type="entry name" value="MADS"/>
    <property type="match status" value="1"/>
</dbReference>
<dbReference type="InterPro" id="IPR033897">
    <property type="entry name" value="SRF-like_MADS-box"/>
</dbReference>
<dbReference type="Proteomes" id="UP001479436">
    <property type="component" value="Unassembled WGS sequence"/>
</dbReference>
<evidence type="ECO:0000256" key="4">
    <source>
        <dbReference type="ARBA" id="ARBA00023163"/>
    </source>
</evidence>
<evidence type="ECO:0000256" key="2">
    <source>
        <dbReference type="ARBA" id="ARBA00023015"/>
    </source>
</evidence>
<comment type="caution">
    <text evidence="7">The sequence shown here is derived from an EMBL/GenBank/DDBJ whole genome shotgun (WGS) entry which is preliminary data.</text>
</comment>
<name>A0ABR2WFH2_9FUNG</name>
<comment type="subcellular location">
    <subcellularLocation>
        <location evidence="1">Nucleus</location>
    </subcellularLocation>
</comment>
<sequence>MGRKKIKIKTIENDRQKTVTFTRRRGGLIKKAHELAVLCECKVVLLMFDSKDECHMYSSAENPDELIGKYYNKEFHSGDTKKRKLSVFNEDTFTPSLSQENFHSSSPVVNEYKITTTGEGSENIQVKQIKGTSTNINAVGPNGQQCITFEPITTTADDFIESTSLSMPFSNTYSSSLVDSSEDSSSCILQHQPTPPSNSSDIDHQNTPFMNIPAIESCISTESDLISRLGEQFCYKPPDSFNMPSKGDLTEFADYSGSAATSPGSESPPEMFQLYSQPDPNQPTDCLGEYTGSIPAFSKQIHLNPTQVASDNTQYSNQLDYFPNFDPNSINLWGWPSGTKTDSFNQIINHLSFKVPKEG</sequence>
<evidence type="ECO:0000313" key="8">
    <source>
        <dbReference type="Proteomes" id="UP001479436"/>
    </source>
</evidence>
<proteinExistence type="predicted"/>
<keyword evidence="3" id="KW-0238">DNA-binding</keyword>
<dbReference type="Pfam" id="PF00319">
    <property type="entry name" value="SRF-TF"/>
    <property type="match status" value="1"/>
</dbReference>
<keyword evidence="4" id="KW-0804">Transcription</keyword>
<keyword evidence="2" id="KW-0805">Transcription regulation</keyword>
<dbReference type="InterPro" id="IPR002100">
    <property type="entry name" value="TF_MADSbox"/>
</dbReference>
<keyword evidence="8" id="KW-1185">Reference proteome</keyword>
<keyword evidence="5" id="KW-0539">Nucleus</keyword>
<gene>
    <name evidence="7" type="ORF">K7432_015941</name>
</gene>
<evidence type="ECO:0000256" key="1">
    <source>
        <dbReference type="ARBA" id="ARBA00004123"/>
    </source>
</evidence>
<dbReference type="InterPro" id="IPR036879">
    <property type="entry name" value="TF_MADSbox_sf"/>
</dbReference>